<dbReference type="RefSeq" id="WP_068772609.1">
    <property type="nucleotide sequence ID" value="NZ_CP109796.1"/>
</dbReference>
<feature type="domain" description="Outer membrane protein beta-barrel" evidence="10">
    <location>
        <begin position="621"/>
        <end position="932"/>
    </location>
</feature>
<protein>
    <recommendedName>
        <fullName evidence="13">TonB-dependent receptor</fullName>
    </recommendedName>
</protein>
<keyword evidence="8" id="KW-0732">Signal</keyword>
<feature type="signal peptide" evidence="8">
    <location>
        <begin position="1"/>
        <end position="24"/>
    </location>
</feature>
<comment type="similarity">
    <text evidence="7">Belongs to the TonB-dependent receptor family.</text>
</comment>
<evidence type="ECO:0000256" key="1">
    <source>
        <dbReference type="ARBA" id="ARBA00004571"/>
    </source>
</evidence>
<evidence type="ECO:0008006" key="13">
    <source>
        <dbReference type="Google" id="ProtNLM"/>
    </source>
</evidence>
<dbReference type="InterPro" id="IPR041700">
    <property type="entry name" value="OMP_b-brl_3"/>
</dbReference>
<dbReference type="Pfam" id="PF13620">
    <property type="entry name" value="CarboxypepD_reg"/>
    <property type="match status" value="1"/>
</dbReference>
<gene>
    <name evidence="11" type="ORF">AW736_22855</name>
</gene>
<evidence type="ECO:0000259" key="10">
    <source>
        <dbReference type="Pfam" id="PF14905"/>
    </source>
</evidence>
<dbReference type="PANTHER" id="PTHR40980">
    <property type="entry name" value="PLUG DOMAIN-CONTAINING PROTEIN"/>
    <property type="match status" value="1"/>
</dbReference>
<evidence type="ECO:0000313" key="11">
    <source>
        <dbReference type="EMBL" id="OAM87411.1"/>
    </source>
</evidence>
<accession>A0A178ICR6</accession>
<dbReference type="InterPro" id="IPR037066">
    <property type="entry name" value="Plug_dom_sf"/>
</dbReference>
<reference evidence="11 12" key="1">
    <citation type="submission" date="2016-01" db="EMBL/GenBank/DDBJ databases">
        <title>High potential of lignocellulose degradation of a new Verrucomicrobia species.</title>
        <authorList>
            <person name="Wang Y."/>
            <person name="Shi Y."/>
            <person name="Qiu Z."/>
            <person name="Liu S."/>
            <person name="Yang H."/>
        </authorList>
    </citation>
    <scope>NUCLEOTIDE SEQUENCE [LARGE SCALE GENOMIC DNA]</scope>
    <source>
        <strain evidence="11 12">TSB47</strain>
    </source>
</reference>
<evidence type="ECO:0000256" key="5">
    <source>
        <dbReference type="ARBA" id="ARBA00023136"/>
    </source>
</evidence>
<dbReference type="Pfam" id="PF07715">
    <property type="entry name" value="Plug"/>
    <property type="match status" value="1"/>
</dbReference>
<dbReference type="OrthoDB" id="175029at2"/>
<comment type="subcellular location">
    <subcellularLocation>
        <location evidence="1 7">Cell outer membrane</location>
        <topology evidence="1 7">Multi-pass membrane protein</topology>
    </subcellularLocation>
</comment>
<keyword evidence="4 7" id="KW-0812">Transmembrane</keyword>
<dbReference type="PANTHER" id="PTHR40980:SF4">
    <property type="entry name" value="TONB-DEPENDENT RECEPTOR-LIKE BETA-BARREL DOMAIN-CONTAINING PROTEIN"/>
    <property type="match status" value="1"/>
</dbReference>
<dbReference type="NCBIfam" id="TIGR01782">
    <property type="entry name" value="TonB-Xanth-Caul"/>
    <property type="match status" value="1"/>
</dbReference>
<dbReference type="GO" id="GO:0009279">
    <property type="term" value="C:cell outer membrane"/>
    <property type="evidence" value="ECO:0007669"/>
    <property type="project" value="UniProtKB-SubCell"/>
</dbReference>
<dbReference type="STRING" id="1184151.AW736_22855"/>
<proteinExistence type="inferred from homology"/>
<keyword evidence="6 7" id="KW-0998">Cell outer membrane</keyword>
<dbReference type="Gene3D" id="2.60.40.1120">
    <property type="entry name" value="Carboxypeptidase-like, regulatory domain"/>
    <property type="match status" value="1"/>
</dbReference>
<dbReference type="Gene3D" id="2.170.130.10">
    <property type="entry name" value="TonB-dependent receptor, plug domain"/>
    <property type="match status" value="1"/>
</dbReference>
<dbReference type="InterPro" id="IPR010104">
    <property type="entry name" value="TonB_rcpt_bac"/>
</dbReference>
<name>A0A178ICR6_9BACT</name>
<dbReference type="InterPro" id="IPR012910">
    <property type="entry name" value="Plug_dom"/>
</dbReference>
<dbReference type="AlphaFoldDB" id="A0A178ICR6"/>
<dbReference type="InterPro" id="IPR039426">
    <property type="entry name" value="TonB-dep_rcpt-like"/>
</dbReference>
<dbReference type="SUPFAM" id="SSF56935">
    <property type="entry name" value="Porins"/>
    <property type="match status" value="1"/>
</dbReference>
<evidence type="ECO:0000256" key="2">
    <source>
        <dbReference type="ARBA" id="ARBA00022448"/>
    </source>
</evidence>
<dbReference type="SUPFAM" id="SSF49452">
    <property type="entry name" value="Starch-binding domain-like"/>
    <property type="match status" value="1"/>
</dbReference>
<dbReference type="InterPro" id="IPR036942">
    <property type="entry name" value="Beta-barrel_TonB_sf"/>
</dbReference>
<dbReference type="InterPro" id="IPR013784">
    <property type="entry name" value="Carb-bd-like_fold"/>
</dbReference>
<feature type="chain" id="PRO_5008088648" description="TonB-dependent receptor" evidence="8">
    <location>
        <begin position="25"/>
        <end position="950"/>
    </location>
</feature>
<keyword evidence="12" id="KW-1185">Reference proteome</keyword>
<dbReference type="EMBL" id="LRRQ01000171">
    <property type="protein sequence ID" value="OAM87411.1"/>
    <property type="molecule type" value="Genomic_DNA"/>
</dbReference>
<dbReference type="Proteomes" id="UP000078486">
    <property type="component" value="Unassembled WGS sequence"/>
</dbReference>
<evidence type="ECO:0000256" key="6">
    <source>
        <dbReference type="ARBA" id="ARBA00023237"/>
    </source>
</evidence>
<dbReference type="Pfam" id="PF14905">
    <property type="entry name" value="OMP_b-brl_3"/>
    <property type="match status" value="1"/>
</dbReference>
<organism evidence="11 12">
    <name type="scientific">Termitidicoccus mucosus</name>
    <dbReference type="NCBI Taxonomy" id="1184151"/>
    <lineage>
        <taxon>Bacteria</taxon>
        <taxon>Pseudomonadati</taxon>
        <taxon>Verrucomicrobiota</taxon>
        <taxon>Opitutia</taxon>
        <taxon>Opitutales</taxon>
        <taxon>Opitutaceae</taxon>
        <taxon>Termitidicoccus</taxon>
    </lineage>
</organism>
<dbReference type="GO" id="GO:0030246">
    <property type="term" value="F:carbohydrate binding"/>
    <property type="evidence" value="ECO:0007669"/>
    <property type="project" value="InterPro"/>
</dbReference>
<sequence length="950" mass="105471">MKQKITLTGWLLLAGAFMTGNLRAAEIRGTVRDAKTGYFLEAVEISMNNGARSLLTDREGRFELTGLSDGEYKLTFIYPGMRTHSEQVSIAGADPSKTLNIALASLETDEQVVMLEKFTVAGVKEGQAASMARQKAADNVQVIISMDAHGDVADGNIGNFLQRLAGVTVTKDAGDIVNVTLRGSPAGSSAVSMDGNQMPTQNDRSVRVDYIPSEFIKEIEVIKGATPDMWADGLTGTVNLITKSAFDYRTAVSNYSAGASVNTYRSDLWEIGPFAQFTYMNAFGDKRNLGVSMSASYNKSIRPSDRTQTQRRELDGRLTQARLLDDIVFRKRSGVSTKVEYRPSKTLSIKFNGSWNQYKQLNTRNAFDATSDGGSRTVADYTRVGREEIEGGAVPRDENNNVAGVAPGFTDTYTEILNALVGHTARVADSTTDVYRYGIELSKRLNGGAKLDFGISTTHTDAVGYNRSFLVRRRGGIGIGIDTSTDIKKPQFIQTYGPSYEYGTDYSTGWTATFSGGDNNSSATINVLTADLTKDMILCGMPLRLKTGFAMRLQDRDSFAMSPAWRYTGDIPHLKKPGQAYGLFNGFYAGKDQFDIYKVMSEYADPVTNSDFTVTSNVRPPHGKITEDVYAGYVMSSLKIRRLLITGGIRGEWTDINASGSISNPRALDQVVVGSSSDYMEAFPSVHLKYSVWQNLIARASWHTSMARPAIDRIVPATTITYPADEAGEGRITENNTGLKPQYAKNWDLALEYYLRSSGIISIGWFRKNITNFITSTSWLETEGEWAGFNRRTWINVGSAELEGYEMEYSQRLAFLPKPFNGISVFANYTHIKTKGEYNDGIEELAKFIPRSYNAGLTWRWWKLEGRVQYRYQSGFLSEYSTDPTQKIKLTADDTLDVNIKFNIKRWLTVYADFQNILNEAPYYYNINKRRVTISQATGTQLTLGVSGRF</sequence>
<comment type="caution">
    <text evidence="11">The sequence shown here is derived from an EMBL/GenBank/DDBJ whole genome shotgun (WGS) entry which is preliminary data.</text>
</comment>
<feature type="domain" description="TonB-dependent receptor plug" evidence="9">
    <location>
        <begin position="134"/>
        <end position="230"/>
    </location>
</feature>
<evidence type="ECO:0000256" key="7">
    <source>
        <dbReference type="PROSITE-ProRule" id="PRU01360"/>
    </source>
</evidence>
<evidence type="ECO:0000256" key="4">
    <source>
        <dbReference type="ARBA" id="ARBA00022692"/>
    </source>
</evidence>
<keyword evidence="2 7" id="KW-0813">Transport</keyword>
<evidence type="ECO:0000256" key="3">
    <source>
        <dbReference type="ARBA" id="ARBA00022452"/>
    </source>
</evidence>
<keyword evidence="5 7" id="KW-0472">Membrane</keyword>
<evidence type="ECO:0000256" key="8">
    <source>
        <dbReference type="SAM" id="SignalP"/>
    </source>
</evidence>
<dbReference type="Gene3D" id="2.40.170.20">
    <property type="entry name" value="TonB-dependent receptor, beta-barrel domain"/>
    <property type="match status" value="1"/>
</dbReference>
<evidence type="ECO:0000259" key="9">
    <source>
        <dbReference type="Pfam" id="PF07715"/>
    </source>
</evidence>
<keyword evidence="3 7" id="KW-1134">Transmembrane beta strand</keyword>
<evidence type="ECO:0000313" key="12">
    <source>
        <dbReference type="Proteomes" id="UP000078486"/>
    </source>
</evidence>
<dbReference type="PROSITE" id="PS52016">
    <property type="entry name" value="TONB_DEPENDENT_REC_3"/>
    <property type="match status" value="1"/>
</dbReference>